<dbReference type="EMBL" id="LAZR01006399">
    <property type="protein sequence ID" value="KKM92392.1"/>
    <property type="molecule type" value="Genomic_DNA"/>
</dbReference>
<sequence>MSLSALIKSLDLRNPHVVETTPAFYAAATFDIFAVTGGPSIVDAIVEYLDTAMTNATTTTWNFETLPFDNGAVAINAGAIGSVVVVPLDTTAKPASALGSQGPITTAAATAFTTGFVCGLGNIDITFATVMAAANRYSAHLIYRKLGAASLIRALF</sequence>
<evidence type="ECO:0000313" key="1">
    <source>
        <dbReference type="EMBL" id="KKM92392.1"/>
    </source>
</evidence>
<accession>A0A0F9PGF9</accession>
<proteinExistence type="predicted"/>
<name>A0A0F9PGF9_9ZZZZ</name>
<comment type="caution">
    <text evidence="1">The sequence shown here is derived from an EMBL/GenBank/DDBJ whole genome shotgun (WGS) entry which is preliminary data.</text>
</comment>
<dbReference type="AlphaFoldDB" id="A0A0F9PGF9"/>
<protein>
    <submittedName>
        <fullName evidence="1">Uncharacterized protein</fullName>
    </submittedName>
</protein>
<reference evidence="1" key="1">
    <citation type="journal article" date="2015" name="Nature">
        <title>Complex archaea that bridge the gap between prokaryotes and eukaryotes.</title>
        <authorList>
            <person name="Spang A."/>
            <person name="Saw J.H."/>
            <person name="Jorgensen S.L."/>
            <person name="Zaremba-Niedzwiedzka K."/>
            <person name="Martijn J."/>
            <person name="Lind A.E."/>
            <person name="van Eijk R."/>
            <person name="Schleper C."/>
            <person name="Guy L."/>
            <person name="Ettema T.J."/>
        </authorList>
    </citation>
    <scope>NUCLEOTIDE SEQUENCE</scope>
</reference>
<organism evidence="1">
    <name type="scientific">marine sediment metagenome</name>
    <dbReference type="NCBI Taxonomy" id="412755"/>
    <lineage>
        <taxon>unclassified sequences</taxon>
        <taxon>metagenomes</taxon>
        <taxon>ecological metagenomes</taxon>
    </lineage>
</organism>
<gene>
    <name evidence="1" type="ORF">LCGC14_1218970</name>
</gene>